<dbReference type="GeneID" id="85407203"/>
<comment type="caution">
    <text evidence="2">The sequence shown here is derived from an EMBL/GenBank/DDBJ whole genome shotgun (WGS) entry which is preliminary data.</text>
</comment>
<feature type="region of interest" description="Disordered" evidence="1">
    <location>
        <begin position="174"/>
        <end position="205"/>
    </location>
</feature>
<evidence type="ECO:0000313" key="3">
    <source>
        <dbReference type="Proteomes" id="UP001227543"/>
    </source>
</evidence>
<accession>A0ABQ9RAL7</accession>
<dbReference type="EMBL" id="MLFU01000020">
    <property type="protein sequence ID" value="KAK1499746.1"/>
    <property type="molecule type" value="Genomic_DNA"/>
</dbReference>
<feature type="region of interest" description="Disordered" evidence="1">
    <location>
        <begin position="93"/>
        <end position="115"/>
    </location>
</feature>
<name>A0ABQ9RAL7_9PEZI</name>
<proteinExistence type="predicted"/>
<organism evidence="2 3">
    <name type="scientific">Colletotrichum tamarilloi</name>
    <dbReference type="NCBI Taxonomy" id="1209934"/>
    <lineage>
        <taxon>Eukaryota</taxon>
        <taxon>Fungi</taxon>
        <taxon>Dikarya</taxon>
        <taxon>Ascomycota</taxon>
        <taxon>Pezizomycotina</taxon>
        <taxon>Sordariomycetes</taxon>
        <taxon>Hypocreomycetidae</taxon>
        <taxon>Glomerellales</taxon>
        <taxon>Glomerellaceae</taxon>
        <taxon>Colletotrichum</taxon>
        <taxon>Colletotrichum acutatum species complex</taxon>
    </lineage>
</organism>
<feature type="compositionally biased region" description="Polar residues" evidence="1">
    <location>
        <begin position="187"/>
        <end position="201"/>
    </location>
</feature>
<evidence type="ECO:0000256" key="1">
    <source>
        <dbReference type="SAM" id="MobiDB-lite"/>
    </source>
</evidence>
<reference evidence="2 3" key="1">
    <citation type="submission" date="2016-10" db="EMBL/GenBank/DDBJ databases">
        <title>The genome sequence of Colletotrichum fioriniae PJ7.</title>
        <authorList>
            <person name="Baroncelli R."/>
        </authorList>
    </citation>
    <scope>NUCLEOTIDE SEQUENCE [LARGE SCALE GENOMIC DNA]</scope>
    <source>
        <strain evidence="2 3">Tom-12</strain>
    </source>
</reference>
<evidence type="ECO:0000313" key="2">
    <source>
        <dbReference type="EMBL" id="KAK1499746.1"/>
    </source>
</evidence>
<dbReference type="Proteomes" id="UP001227543">
    <property type="component" value="Unassembled WGS sequence"/>
</dbReference>
<keyword evidence="3" id="KW-1185">Reference proteome</keyword>
<sequence>MSPELVAYRFAPAVAEVVSGNRRSISFYSHLNVGSHKVHEGLRDTDTAQSSRELEQLGSACGLSKDDGLSLPCEVAVPVVPEEGPFLLPASRERRQAEAPGSQQQQQQQQQQQARLLRACWQMKKGGRLGHHTSTVPSSSHGLPSLPLTFTFTFTLPPLFLLRGLPLHEGTAQLRTPSSVHGRRPEAQTSIGPKGDSNSRSIPYAIMPTVPPATAASRDPFPPPNLRDDLLPVSSTLVYLTQ</sequence>
<protein>
    <submittedName>
        <fullName evidence="2">Uncharacterized protein</fullName>
    </submittedName>
</protein>
<dbReference type="RefSeq" id="XP_060382467.1">
    <property type="nucleotide sequence ID" value="XM_060522965.1"/>
</dbReference>
<gene>
    <name evidence="2" type="ORF">CTAM01_06940</name>
</gene>
<feature type="compositionally biased region" description="Low complexity" evidence="1">
    <location>
        <begin position="103"/>
        <end position="113"/>
    </location>
</feature>